<evidence type="ECO:0000313" key="3">
    <source>
        <dbReference type="Proteomes" id="UP000029257"/>
    </source>
</evidence>
<evidence type="ECO:0000313" key="2">
    <source>
        <dbReference type="EMBL" id="KGA29601.1"/>
    </source>
</evidence>
<comment type="caution">
    <text evidence="1">The sequence shown here is derived from an EMBL/GenBank/DDBJ whole genome shotgun (WGS) entry which is preliminary data.</text>
</comment>
<sequence>MRQGEPVGMVAVGIIRQVERAVMVVITAIVGMGTVTEITTEQEMAAVAETARGGIAVVKEGKTQLNL</sequence>
<keyword evidence="4" id="KW-1185">Reference proteome</keyword>
<dbReference type="Proteomes" id="UP000029257">
    <property type="component" value="Unassembled WGS sequence"/>
</dbReference>
<accession>A0AAW3EKN3</accession>
<protein>
    <submittedName>
        <fullName evidence="1">Uncharacterized protein</fullName>
    </submittedName>
</protein>
<gene>
    <name evidence="1" type="ORF">JV38_00285</name>
    <name evidence="2" type="ORF">KU73_04015</name>
</gene>
<evidence type="ECO:0000313" key="1">
    <source>
        <dbReference type="EMBL" id="KFX09399.1"/>
    </source>
</evidence>
<reference evidence="3 4" key="1">
    <citation type="submission" date="2014-08" db="EMBL/GenBank/DDBJ databases">
        <title>Genome sequences of NCPPB Pectobacterium isolates.</title>
        <authorList>
            <person name="Glover R.H."/>
            <person name="Sapp M."/>
            <person name="Elphinstone J."/>
        </authorList>
    </citation>
    <scope>NUCLEOTIDE SEQUENCE [LARGE SCALE GENOMIC DNA]</scope>
    <source>
        <strain evidence="1 3">NCPPB 3701</strain>
        <strain evidence="2 4">NCPPB3702</strain>
    </source>
</reference>
<proteinExistence type="predicted"/>
<dbReference type="AlphaFoldDB" id="A0AAW3EKN3"/>
<dbReference type="EMBL" id="JQOH01000002">
    <property type="protein sequence ID" value="KGA29601.1"/>
    <property type="molecule type" value="Genomic_DNA"/>
</dbReference>
<organism evidence="1 3">
    <name type="scientific">Pectobacterium wasabiae</name>
    <dbReference type="NCBI Taxonomy" id="55208"/>
    <lineage>
        <taxon>Bacteria</taxon>
        <taxon>Pseudomonadati</taxon>
        <taxon>Pseudomonadota</taxon>
        <taxon>Gammaproteobacteria</taxon>
        <taxon>Enterobacterales</taxon>
        <taxon>Pectobacteriaceae</taxon>
        <taxon>Pectobacterium</taxon>
    </lineage>
</organism>
<name>A0AAW3EKN3_9GAMM</name>
<dbReference type="Proteomes" id="UP000029436">
    <property type="component" value="Unassembled WGS sequence"/>
</dbReference>
<evidence type="ECO:0000313" key="4">
    <source>
        <dbReference type="Proteomes" id="UP000029436"/>
    </source>
</evidence>
<dbReference type="EMBL" id="JQHP01000001">
    <property type="protein sequence ID" value="KFX09399.1"/>
    <property type="molecule type" value="Genomic_DNA"/>
</dbReference>